<sequence length="86" mass="9609">MLLYQLPFSSLCNKSAPASKVMIVEGCVVDKIVVEDKFSKSQSCTFELTEIKSGVKQNPVPNPERAKHVKFSRSNKKTIQGMFKTT</sequence>
<protein>
    <submittedName>
        <fullName evidence="1">Uncharacterized protein</fullName>
    </submittedName>
</protein>
<reference evidence="1 2" key="1">
    <citation type="journal article" date="2020" name="Phytopathology">
        <title>A high-quality genome resource of Botrytis fragariae, a new and rapidly spreading fungal pathogen causing strawberry gray mold in the U.S.A.</title>
        <authorList>
            <person name="Wu Y."/>
            <person name="Saski C.A."/>
            <person name="Schnabel G."/>
            <person name="Xiao S."/>
            <person name="Hu M."/>
        </authorList>
    </citation>
    <scope>NUCLEOTIDE SEQUENCE [LARGE SCALE GENOMIC DNA]</scope>
    <source>
        <strain evidence="1 2">BVB16</strain>
    </source>
</reference>
<keyword evidence="2" id="KW-1185">Reference proteome</keyword>
<accession>A0A8H6EN53</accession>
<evidence type="ECO:0000313" key="1">
    <source>
        <dbReference type="EMBL" id="KAF5878010.1"/>
    </source>
</evidence>
<dbReference type="EMBL" id="JABFCT010000002">
    <property type="protein sequence ID" value="KAF5878010.1"/>
    <property type="molecule type" value="Genomic_DNA"/>
</dbReference>
<proteinExistence type="predicted"/>
<gene>
    <name evidence="1" type="ORF">Bfra_000176</name>
</gene>
<comment type="caution">
    <text evidence="1">The sequence shown here is derived from an EMBL/GenBank/DDBJ whole genome shotgun (WGS) entry which is preliminary data.</text>
</comment>
<dbReference type="AlphaFoldDB" id="A0A8H6EN53"/>
<dbReference type="GeneID" id="59254314"/>
<dbReference type="Proteomes" id="UP000531561">
    <property type="component" value="Unassembled WGS sequence"/>
</dbReference>
<dbReference type="OrthoDB" id="10611593at2759"/>
<evidence type="ECO:0000313" key="2">
    <source>
        <dbReference type="Proteomes" id="UP000531561"/>
    </source>
</evidence>
<name>A0A8H6EN53_9HELO</name>
<organism evidence="1 2">
    <name type="scientific">Botrytis fragariae</name>
    <dbReference type="NCBI Taxonomy" id="1964551"/>
    <lineage>
        <taxon>Eukaryota</taxon>
        <taxon>Fungi</taxon>
        <taxon>Dikarya</taxon>
        <taxon>Ascomycota</taxon>
        <taxon>Pezizomycotina</taxon>
        <taxon>Leotiomycetes</taxon>
        <taxon>Helotiales</taxon>
        <taxon>Sclerotiniaceae</taxon>
        <taxon>Botrytis</taxon>
    </lineage>
</organism>
<dbReference type="RefSeq" id="XP_037196955.1">
    <property type="nucleotide sequence ID" value="XM_037330622.1"/>
</dbReference>